<proteinExistence type="predicted"/>
<feature type="transmembrane region" description="Helical" evidence="1">
    <location>
        <begin position="404"/>
        <end position="425"/>
    </location>
</feature>
<protein>
    <submittedName>
        <fullName evidence="2">Low affinity iron permease</fullName>
    </submittedName>
</protein>
<sequence length="506" mass="57240">MQVIDFVLKSFMPLREVEACANDCNTGKANEIEIDDGSATKQVKRLERFIDWLVRVSGSKYTFIFIQICLLVWAFLGIPFSNQALWPIFISDVQAIISYIFDTLLMRQQLTGYADELEDIAKLRSRNASKARMLHMLVNEKPDILTKAINEKADVEEEEVTQEPLVERYLTKLAAFTGHIGFVGVFVLSIIVWLAFGPANKWSNQWQLYINSATSAWMVFLFSLLAVVREGHSARSKKSTQKLNQIDREIERNLRTMTGDVKSNEPVLIVLPKQNLVQTVINVYAYIVGGLVGLFILIIVFAVWVAIGPVMSFNDNWWLLIGTYSGLIGMNDGFVLRNVQHVIEMFESKQFEQILEQDKELLACIHTTSLDSEKVSLKEPNSFKSLSQRISTAVCNFTAHQMTVVIGFISIIGMLVGASVMHWSLTGQLICNVPPSIIESFFMQVLITGHMANDKRKQKDTLEALQYRSVLLQAIKRLEKDTTIISATEEKQDDLSDDIHVEEGSQ</sequence>
<dbReference type="EMBL" id="KZ819605">
    <property type="protein sequence ID" value="PWN32676.1"/>
    <property type="molecule type" value="Genomic_DNA"/>
</dbReference>
<dbReference type="Pfam" id="PF04120">
    <property type="entry name" value="Iron_permease"/>
    <property type="match status" value="2"/>
</dbReference>
<name>A0A316V585_9BASI</name>
<organism evidence="2 3">
    <name type="scientific">Meira miltonrushii</name>
    <dbReference type="NCBI Taxonomy" id="1280837"/>
    <lineage>
        <taxon>Eukaryota</taxon>
        <taxon>Fungi</taxon>
        <taxon>Dikarya</taxon>
        <taxon>Basidiomycota</taxon>
        <taxon>Ustilaginomycotina</taxon>
        <taxon>Exobasidiomycetes</taxon>
        <taxon>Exobasidiales</taxon>
        <taxon>Brachybasidiaceae</taxon>
        <taxon>Meira</taxon>
    </lineage>
</organism>
<keyword evidence="3" id="KW-1185">Reference proteome</keyword>
<keyword evidence="1" id="KW-1133">Transmembrane helix</keyword>
<feature type="transmembrane region" description="Helical" evidence="1">
    <location>
        <begin position="317"/>
        <end position="336"/>
    </location>
</feature>
<feature type="transmembrane region" description="Helical" evidence="1">
    <location>
        <begin position="283"/>
        <end position="305"/>
    </location>
</feature>
<feature type="transmembrane region" description="Helical" evidence="1">
    <location>
        <begin position="61"/>
        <end position="78"/>
    </location>
</feature>
<dbReference type="Proteomes" id="UP000245771">
    <property type="component" value="Unassembled WGS sequence"/>
</dbReference>
<dbReference type="RefSeq" id="XP_025352978.1">
    <property type="nucleotide sequence ID" value="XM_025499383.1"/>
</dbReference>
<keyword evidence="1" id="KW-0812">Transmembrane</keyword>
<dbReference type="STRING" id="1280837.A0A316V585"/>
<dbReference type="AlphaFoldDB" id="A0A316V585"/>
<gene>
    <name evidence="2" type="ORF">FA14DRAFT_162011</name>
</gene>
<evidence type="ECO:0000313" key="2">
    <source>
        <dbReference type="EMBL" id="PWN32676.1"/>
    </source>
</evidence>
<dbReference type="FunCoup" id="A0A316V585">
    <property type="interactions" value="3"/>
</dbReference>
<dbReference type="InterPro" id="IPR007251">
    <property type="entry name" value="Iron_permease_Fet4"/>
</dbReference>
<dbReference type="GO" id="GO:0055085">
    <property type="term" value="P:transmembrane transport"/>
    <property type="evidence" value="ECO:0007669"/>
    <property type="project" value="InterPro"/>
</dbReference>
<feature type="transmembrane region" description="Helical" evidence="1">
    <location>
        <begin position="173"/>
        <end position="196"/>
    </location>
</feature>
<dbReference type="InParanoid" id="A0A316V585"/>
<feature type="transmembrane region" description="Helical" evidence="1">
    <location>
        <begin position="84"/>
        <end position="101"/>
    </location>
</feature>
<dbReference type="OrthoDB" id="2224262at2759"/>
<accession>A0A316V585</accession>
<feature type="transmembrane region" description="Helical" evidence="1">
    <location>
        <begin position="208"/>
        <end position="228"/>
    </location>
</feature>
<keyword evidence="1" id="KW-0472">Membrane</keyword>
<reference evidence="2 3" key="1">
    <citation type="journal article" date="2018" name="Mol. Biol. Evol.">
        <title>Broad Genomic Sampling Reveals a Smut Pathogenic Ancestry of the Fungal Clade Ustilaginomycotina.</title>
        <authorList>
            <person name="Kijpornyongpan T."/>
            <person name="Mondo S.J."/>
            <person name="Barry K."/>
            <person name="Sandor L."/>
            <person name="Lee J."/>
            <person name="Lipzen A."/>
            <person name="Pangilinan J."/>
            <person name="LaButti K."/>
            <person name="Hainaut M."/>
            <person name="Henrissat B."/>
            <person name="Grigoriev I.V."/>
            <person name="Spatafora J.W."/>
            <person name="Aime M.C."/>
        </authorList>
    </citation>
    <scope>NUCLEOTIDE SEQUENCE [LARGE SCALE GENOMIC DNA]</scope>
    <source>
        <strain evidence="2 3">MCA 3882</strain>
    </source>
</reference>
<dbReference type="GeneID" id="37021164"/>
<evidence type="ECO:0000313" key="3">
    <source>
        <dbReference type="Proteomes" id="UP000245771"/>
    </source>
</evidence>
<evidence type="ECO:0000256" key="1">
    <source>
        <dbReference type="SAM" id="Phobius"/>
    </source>
</evidence>